<comment type="pathway">
    <text evidence="4">Lipid metabolism.</text>
</comment>
<dbReference type="PROSITE" id="PS01315">
    <property type="entry name" value="CDS"/>
    <property type="match status" value="1"/>
</dbReference>
<evidence type="ECO:0000256" key="4">
    <source>
        <dbReference type="ARBA" id="ARBA00005189"/>
    </source>
</evidence>
<evidence type="ECO:0000256" key="19">
    <source>
        <dbReference type="SAM" id="Phobius"/>
    </source>
</evidence>
<gene>
    <name evidence="20" type="ORF">RAN89_09855</name>
</gene>
<evidence type="ECO:0000313" key="21">
    <source>
        <dbReference type="Proteomes" id="UP001302257"/>
    </source>
</evidence>
<dbReference type="EC" id="2.7.7.41" evidence="6 18"/>
<keyword evidence="9" id="KW-0444">Lipid biosynthesis</keyword>
<dbReference type="PANTHER" id="PTHR46382">
    <property type="entry name" value="PHOSPHATIDATE CYTIDYLYLTRANSFERASE"/>
    <property type="match status" value="1"/>
</dbReference>
<dbReference type="RefSeq" id="WP_313866167.1">
    <property type="nucleotide sequence ID" value="NZ_CP132507.1"/>
</dbReference>
<evidence type="ECO:0000256" key="5">
    <source>
        <dbReference type="ARBA" id="ARBA00010185"/>
    </source>
</evidence>
<keyword evidence="21" id="KW-1185">Reference proteome</keyword>
<comment type="similarity">
    <text evidence="5 18">Belongs to the CDS family.</text>
</comment>
<dbReference type="InterPro" id="IPR000374">
    <property type="entry name" value="PC_trans"/>
</dbReference>
<dbReference type="Proteomes" id="UP001302257">
    <property type="component" value="Chromosome"/>
</dbReference>
<protein>
    <recommendedName>
        <fullName evidence="7 18">Phosphatidate cytidylyltransferase</fullName>
        <ecNumber evidence="6 18">2.7.7.41</ecNumber>
    </recommendedName>
</protein>
<proteinExistence type="inferred from homology"/>
<keyword evidence="14" id="KW-0443">Lipid metabolism</keyword>
<feature type="transmembrane region" description="Helical" evidence="19">
    <location>
        <begin position="113"/>
        <end position="132"/>
    </location>
</feature>
<evidence type="ECO:0000256" key="1">
    <source>
        <dbReference type="ARBA" id="ARBA00001698"/>
    </source>
</evidence>
<keyword evidence="11 18" id="KW-0812">Transmembrane</keyword>
<reference evidence="20 21" key="1">
    <citation type="submission" date="2023-08" db="EMBL/GenBank/DDBJ databases">
        <title>Rhodoferax potami sp. nov. and Rhodoferax mekongensis sp. nov., isolated from the Mekong River in Thailand.</title>
        <authorList>
            <person name="Kitikhun S."/>
            <person name="Charoenyingcharoen P."/>
            <person name="Siriarchawattana P."/>
            <person name="Likhitrattanapisal S."/>
            <person name="Nilsakha T."/>
            <person name="Chanpet A."/>
            <person name="Rattanawaree P."/>
            <person name="Ingsriswang S."/>
        </authorList>
    </citation>
    <scope>NUCLEOTIDE SEQUENCE [LARGE SCALE GENOMIC DNA]</scope>
    <source>
        <strain evidence="20 21">TBRC 17307</strain>
    </source>
</reference>
<evidence type="ECO:0000256" key="17">
    <source>
        <dbReference type="ARBA" id="ARBA00023264"/>
    </source>
</evidence>
<evidence type="ECO:0000256" key="14">
    <source>
        <dbReference type="ARBA" id="ARBA00023098"/>
    </source>
</evidence>
<evidence type="ECO:0000256" key="13">
    <source>
        <dbReference type="ARBA" id="ARBA00022989"/>
    </source>
</evidence>
<organism evidence="20 21">
    <name type="scientific">Rhodoferax mekongensis</name>
    <dbReference type="NCBI Taxonomy" id="3068341"/>
    <lineage>
        <taxon>Bacteria</taxon>
        <taxon>Pseudomonadati</taxon>
        <taxon>Pseudomonadota</taxon>
        <taxon>Betaproteobacteria</taxon>
        <taxon>Burkholderiales</taxon>
        <taxon>Comamonadaceae</taxon>
        <taxon>Rhodoferax</taxon>
    </lineage>
</organism>
<evidence type="ECO:0000256" key="2">
    <source>
        <dbReference type="ARBA" id="ARBA00004651"/>
    </source>
</evidence>
<keyword evidence="16" id="KW-0594">Phospholipid biosynthesis</keyword>
<evidence type="ECO:0000256" key="9">
    <source>
        <dbReference type="ARBA" id="ARBA00022516"/>
    </source>
</evidence>
<dbReference type="Pfam" id="PF01148">
    <property type="entry name" value="CTP_transf_1"/>
    <property type="match status" value="1"/>
</dbReference>
<evidence type="ECO:0000256" key="18">
    <source>
        <dbReference type="RuleBase" id="RU003938"/>
    </source>
</evidence>
<evidence type="ECO:0000256" key="11">
    <source>
        <dbReference type="ARBA" id="ARBA00022692"/>
    </source>
</evidence>
<keyword evidence="10 18" id="KW-0808">Transferase</keyword>
<sequence length="286" mass="30286">MLRLRVLTAIALLAVLVPAVFYPAVVAFASVAGLLMACGAWEWFRLNGAGRFQSVIAGAGCAVTCGVLWGLHPPAFVLQWVWSASAVIWVAGGVALIRAGVPAWTALDQNFRQLTGFAVLCAAWLAVVSARIQGVNFLFSVLALVWVADIGAYFVGRSLGGRFFKQKLAPDISPGKTREGAVGGIVGVLLLAVLWIHVDRSWVLDSPSIYTILAAKHWVFLVLAALFLGVMSISGDLLESLVKRAAGAKDSSQLLPGHGGVLDRVDALLPVVPLAMFLQSFSSLPL</sequence>
<evidence type="ECO:0000256" key="6">
    <source>
        <dbReference type="ARBA" id="ARBA00012487"/>
    </source>
</evidence>
<keyword evidence="17" id="KW-1208">Phospholipid metabolism</keyword>
<comment type="catalytic activity">
    <reaction evidence="1 18">
        <text>a 1,2-diacyl-sn-glycero-3-phosphate + CTP + H(+) = a CDP-1,2-diacyl-sn-glycerol + diphosphate</text>
        <dbReference type="Rhea" id="RHEA:16229"/>
        <dbReference type="ChEBI" id="CHEBI:15378"/>
        <dbReference type="ChEBI" id="CHEBI:33019"/>
        <dbReference type="ChEBI" id="CHEBI:37563"/>
        <dbReference type="ChEBI" id="CHEBI:58332"/>
        <dbReference type="ChEBI" id="CHEBI:58608"/>
        <dbReference type="EC" id="2.7.7.41"/>
    </reaction>
</comment>
<dbReference type="PANTHER" id="PTHR46382:SF1">
    <property type="entry name" value="PHOSPHATIDATE CYTIDYLYLTRANSFERASE"/>
    <property type="match status" value="1"/>
</dbReference>
<keyword evidence="13 19" id="KW-1133">Transmembrane helix</keyword>
<keyword evidence="8" id="KW-1003">Cell membrane</keyword>
<dbReference type="GO" id="GO:0016779">
    <property type="term" value="F:nucleotidyltransferase activity"/>
    <property type="evidence" value="ECO:0007669"/>
    <property type="project" value="UniProtKB-KW"/>
</dbReference>
<evidence type="ECO:0000256" key="3">
    <source>
        <dbReference type="ARBA" id="ARBA00005119"/>
    </source>
</evidence>
<evidence type="ECO:0000256" key="15">
    <source>
        <dbReference type="ARBA" id="ARBA00023136"/>
    </source>
</evidence>
<feature type="transmembrane region" description="Helical" evidence="19">
    <location>
        <begin position="180"/>
        <end position="198"/>
    </location>
</feature>
<evidence type="ECO:0000256" key="8">
    <source>
        <dbReference type="ARBA" id="ARBA00022475"/>
    </source>
</evidence>
<name>A0ABZ0AVE2_9BURK</name>
<dbReference type="EMBL" id="CP132507">
    <property type="protein sequence ID" value="WNO03245.1"/>
    <property type="molecule type" value="Genomic_DNA"/>
</dbReference>
<comment type="pathway">
    <text evidence="3 18">Phospholipid metabolism; CDP-diacylglycerol biosynthesis; CDP-diacylglycerol from sn-glycerol 3-phosphate: step 3/3.</text>
</comment>
<evidence type="ECO:0000313" key="20">
    <source>
        <dbReference type="EMBL" id="WNO03245.1"/>
    </source>
</evidence>
<evidence type="ECO:0000256" key="10">
    <source>
        <dbReference type="ARBA" id="ARBA00022679"/>
    </source>
</evidence>
<feature type="transmembrane region" description="Helical" evidence="19">
    <location>
        <begin position="138"/>
        <end position="159"/>
    </location>
</feature>
<feature type="transmembrane region" description="Helical" evidence="19">
    <location>
        <begin position="80"/>
        <end position="101"/>
    </location>
</feature>
<comment type="subcellular location">
    <subcellularLocation>
        <location evidence="2">Cell membrane</location>
        <topology evidence="2">Multi-pass membrane protein</topology>
    </subcellularLocation>
</comment>
<evidence type="ECO:0000256" key="16">
    <source>
        <dbReference type="ARBA" id="ARBA00023209"/>
    </source>
</evidence>
<feature type="transmembrane region" description="Helical" evidence="19">
    <location>
        <begin position="218"/>
        <end position="238"/>
    </location>
</feature>
<keyword evidence="12 18" id="KW-0548">Nucleotidyltransferase</keyword>
<keyword evidence="15 19" id="KW-0472">Membrane</keyword>
<accession>A0ABZ0AVE2</accession>
<evidence type="ECO:0000256" key="12">
    <source>
        <dbReference type="ARBA" id="ARBA00022695"/>
    </source>
</evidence>
<evidence type="ECO:0000256" key="7">
    <source>
        <dbReference type="ARBA" id="ARBA00019373"/>
    </source>
</evidence>